<evidence type="ECO:0000256" key="2">
    <source>
        <dbReference type="ARBA" id="ARBA00001947"/>
    </source>
</evidence>
<comment type="caution">
    <text evidence="13">The sequence shown here is derived from an EMBL/GenBank/DDBJ whole genome shotgun (WGS) entry which is preliminary data.</text>
</comment>
<evidence type="ECO:0000259" key="12">
    <source>
        <dbReference type="PROSITE" id="PS01124"/>
    </source>
</evidence>
<proteinExistence type="inferred from homology"/>
<dbReference type="RefSeq" id="WP_344751707.1">
    <property type="nucleotide sequence ID" value="NZ_BAABBW010000001.1"/>
</dbReference>
<dbReference type="Gene3D" id="1.10.340.30">
    <property type="entry name" value="Hypothetical protein, domain 2"/>
    <property type="match status" value="1"/>
</dbReference>
<dbReference type="InterPro" id="IPR003265">
    <property type="entry name" value="HhH-GPD_domain"/>
</dbReference>
<evidence type="ECO:0000256" key="8">
    <source>
        <dbReference type="ARBA" id="ARBA00023159"/>
    </source>
</evidence>
<dbReference type="SMART" id="SM00342">
    <property type="entry name" value="HTH_ARAC"/>
    <property type="match status" value="1"/>
</dbReference>
<evidence type="ECO:0000256" key="7">
    <source>
        <dbReference type="ARBA" id="ARBA00023015"/>
    </source>
</evidence>
<gene>
    <name evidence="13" type="ORF">GCM10022287_05130</name>
</gene>
<evidence type="ECO:0000256" key="10">
    <source>
        <dbReference type="ARBA" id="ARBA00023204"/>
    </source>
</evidence>
<keyword evidence="9" id="KW-0804">Transcription</keyword>
<dbReference type="EMBL" id="BAABBW010000001">
    <property type="protein sequence ID" value="GAA4169057.1"/>
    <property type="molecule type" value="Genomic_DNA"/>
</dbReference>
<keyword evidence="8" id="KW-0010">Activator</keyword>
<feature type="region of interest" description="Disordered" evidence="11">
    <location>
        <begin position="186"/>
        <end position="228"/>
    </location>
</feature>
<evidence type="ECO:0000313" key="13">
    <source>
        <dbReference type="EMBL" id="GAA4169057.1"/>
    </source>
</evidence>
<evidence type="ECO:0000256" key="11">
    <source>
        <dbReference type="SAM" id="MobiDB-lite"/>
    </source>
</evidence>
<protein>
    <recommendedName>
        <fullName evidence="4">DNA-3-methyladenine glycosylase II</fullName>
        <ecNumber evidence="4">3.2.2.21</ecNumber>
    </recommendedName>
</protein>
<dbReference type="SMART" id="SM00478">
    <property type="entry name" value="ENDO3c"/>
    <property type="match status" value="1"/>
</dbReference>
<dbReference type="PANTHER" id="PTHR43003:SF13">
    <property type="entry name" value="DNA-3-METHYLADENINE GLYCOSYLASE 2"/>
    <property type="match status" value="1"/>
</dbReference>
<evidence type="ECO:0000256" key="1">
    <source>
        <dbReference type="ARBA" id="ARBA00000086"/>
    </source>
</evidence>
<name>A0ABP7ZS34_9MICO</name>
<dbReference type="Gene3D" id="1.10.1670.10">
    <property type="entry name" value="Helix-hairpin-Helix base-excision DNA repair enzymes (C-terminal)"/>
    <property type="match status" value="1"/>
</dbReference>
<sequence length="519" mass="54266">MSITPVDPFDPEVAYRAASGRDPRFDGRFFLGVTTTGIYCRPSCPARKPLRRNAVFFPTAAAAVAAGFRACKRCRPDALPGSRHWDASGDLAARAVRAIRDGAIDELGVSGLASRLSVSERHLHRILVAEVGASPVQLNRTRRAQTARTLIEQTTLPLADIAFAAGFGSVRQFNDVMLAEYGTSPSALRRPASAPAPAGRGAAQPRVPEPGSGAAAYRDRARDDVPSSDATPTIVLRLRHRGLYDAAAMRAFQRAHAVTGMDLVADDGAFTTSIPAPHGPALATVDWAAAGAEHVTVRIQPADIADLTLIVAKLRRWLDLDADPQLITEALGPDPVIGPLIAARPGLRVPGSLDGATTALLTVIGQAVSLKAAAVFAGRLVGAFGTPVAGSALRAFPSPRTVADAGVEALRAIGLTGGRAAALHRLAEAIAGGLELSPAADRAETRRALLALPGIGPWTADYIALRALGDPDSFAPDDLVLKKAVGARNAREASVVSAAWSPWRSYAAMHLWTASAYLP</sequence>
<feature type="compositionally biased region" description="Low complexity" evidence="11">
    <location>
        <begin position="186"/>
        <end position="206"/>
    </location>
</feature>
<keyword evidence="5" id="KW-0808">Transferase</keyword>
<comment type="similarity">
    <text evidence="3">Belongs to the alkylbase DNA glycosidase AlkA family.</text>
</comment>
<dbReference type="CDD" id="cd00056">
    <property type="entry name" value="ENDO3c"/>
    <property type="match status" value="1"/>
</dbReference>
<dbReference type="InterPro" id="IPR004026">
    <property type="entry name" value="Ada_DNA_repair_Zn-bd"/>
</dbReference>
<dbReference type="Gene3D" id="3.40.10.10">
    <property type="entry name" value="DNA Methylphosphotriester Repair Domain"/>
    <property type="match status" value="1"/>
</dbReference>
<dbReference type="SMART" id="SM01009">
    <property type="entry name" value="AlkA_N"/>
    <property type="match status" value="1"/>
</dbReference>
<evidence type="ECO:0000256" key="5">
    <source>
        <dbReference type="ARBA" id="ARBA00022603"/>
    </source>
</evidence>
<organism evidence="13 14">
    <name type="scientific">Gryllotalpicola koreensis</name>
    <dbReference type="NCBI Taxonomy" id="993086"/>
    <lineage>
        <taxon>Bacteria</taxon>
        <taxon>Bacillati</taxon>
        <taxon>Actinomycetota</taxon>
        <taxon>Actinomycetes</taxon>
        <taxon>Micrococcales</taxon>
        <taxon>Microbacteriaceae</taxon>
        <taxon>Gryllotalpicola</taxon>
    </lineage>
</organism>
<dbReference type="Pfam" id="PF02805">
    <property type="entry name" value="Ada_Zn_binding"/>
    <property type="match status" value="1"/>
</dbReference>
<dbReference type="InterPro" id="IPR051912">
    <property type="entry name" value="Alkylbase_DNA_Glycosylase/TA"/>
</dbReference>
<dbReference type="SUPFAM" id="SSF46689">
    <property type="entry name" value="Homeodomain-like"/>
    <property type="match status" value="1"/>
</dbReference>
<dbReference type="Proteomes" id="UP001501079">
    <property type="component" value="Unassembled WGS sequence"/>
</dbReference>
<evidence type="ECO:0000256" key="4">
    <source>
        <dbReference type="ARBA" id="ARBA00012000"/>
    </source>
</evidence>
<evidence type="ECO:0000256" key="3">
    <source>
        <dbReference type="ARBA" id="ARBA00010817"/>
    </source>
</evidence>
<dbReference type="Gene3D" id="3.30.310.20">
    <property type="entry name" value="DNA-3-methyladenine glycosylase AlkA, N-terminal domain"/>
    <property type="match status" value="1"/>
</dbReference>
<dbReference type="SUPFAM" id="SSF57884">
    <property type="entry name" value="Ada DNA repair protein, N-terminal domain (N-Ada 10)"/>
    <property type="match status" value="1"/>
</dbReference>
<keyword evidence="7" id="KW-0805">Transcription regulation</keyword>
<keyword evidence="6" id="KW-0227">DNA damage</keyword>
<dbReference type="PANTHER" id="PTHR43003">
    <property type="entry name" value="DNA-3-METHYLADENINE GLYCOSYLASE"/>
    <property type="match status" value="1"/>
</dbReference>
<dbReference type="InterPro" id="IPR023170">
    <property type="entry name" value="HhH_base_excis_C"/>
</dbReference>
<dbReference type="EC" id="3.2.2.21" evidence="4"/>
<reference evidence="14" key="1">
    <citation type="journal article" date="2019" name="Int. J. Syst. Evol. Microbiol.">
        <title>The Global Catalogue of Microorganisms (GCM) 10K type strain sequencing project: providing services to taxonomists for standard genome sequencing and annotation.</title>
        <authorList>
            <consortium name="The Broad Institute Genomics Platform"/>
            <consortium name="The Broad Institute Genome Sequencing Center for Infectious Disease"/>
            <person name="Wu L."/>
            <person name="Ma J."/>
        </authorList>
    </citation>
    <scope>NUCLEOTIDE SEQUENCE [LARGE SCALE GENOMIC DNA]</scope>
    <source>
        <strain evidence="14">JCM 17591</strain>
    </source>
</reference>
<dbReference type="InterPro" id="IPR009057">
    <property type="entry name" value="Homeodomain-like_sf"/>
</dbReference>
<dbReference type="Pfam" id="PF12833">
    <property type="entry name" value="HTH_18"/>
    <property type="match status" value="1"/>
</dbReference>
<dbReference type="Gene3D" id="1.10.10.60">
    <property type="entry name" value="Homeodomain-like"/>
    <property type="match status" value="1"/>
</dbReference>
<dbReference type="InterPro" id="IPR035451">
    <property type="entry name" value="Ada-like_dom_sf"/>
</dbReference>
<dbReference type="SUPFAM" id="SSF48150">
    <property type="entry name" value="DNA-glycosylase"/>
    <property type="match status" value="1"/>
</dbReference>
<comment type="cofactor">
    <cofactor evidence="2">
        <name>Zn(2+)</name>
        <dbReference type="ChEBI" id="CHEBI:29105"/>
    </cofactor>
</comment>
<keyword evidence="5" id="KW-0489">Methyltransferase</keyword>
<dbReference type="InterPro" id="IPR010316">
    <property type="entry name" value="AlkA_N"/>
</dbReference>
<evidence type="ECO:0000256" key="6">
    <source>
        <dbReference type="ARBA" id="ARBA00022763"/>
    </source>
</evidence>
<evidence type="ECO:0000256" key="9">
    <source>
        <dbReference type="ARBA" id="ARBA00023163"/>
    </source>
</evidence>
<dbReference type="InterPro" id="IPR000035">
    <property type="entry name" value="Alkylbase_DNA_glycsylse_CS"/>
</dbReference>
<dbReference type="Pfam" id="PF00730">
    <property type="entry name" value="HhH-GPD"/>
    <property type="match status" value="1"/>
</dbReference>
<dbReference type="InterPro" id="IPR011257">
    <property type="entry name" value="DNA_glycosylase"/>
</dbReference>
<dbReference type="PROSITE" id="PS01124">
    <property type="entry name" value="HTH_ARAC_FAMILY_2"/>
    <property type="match status" value="1"/>
</dbReference>
<comment type="catalytic activity">
    <reaction evidence="1">
        <text>Hydrolysis of alkylated DNA, releasing 3-methyladenine, 3-methylguanine, 7-methylguanine and 7-methyladenine.</text>
        <dbReference type="EC" id="3.2.2.21"/>
    </reaction>
</comment>
<dbReference type="SUPFAM" id="SSF55945">
    <property type="entry name" value="TATA-box binding protein-like"/>
    <property type="match status" value="1"/>
</dbReference>
<accession>A0ABP7ZS34</accession>
<dbReference type="InterPro" id="IPR037046">
    <property type="entry name" value="AlkA_N_sf"/>
</dbReference>
<dbReference type="Pfam" id="PF06029">
    <property type="entry name" value="AlkA_N"/>
    <property type="match status" value="1"/>
</dbReference>
<keyword evidence="14" id="KW-1185">Reference proteome</keyword>
<dbReference type="PROSITE" id="PS00516">
    <property type="entry name" value="ALKYLBASE_DNA_GLYCOS"/>
    <property type="match status" value="1"/>
</dbReference>
<evidence type="ECO:0000313" key="14">
    <source>
        <dbReference type="Proteomes" id="UP001501079"/>
    </source>
</evidence>
<dbReference type="InterPro" id="IPR018060">
    <property type="entry name" value="HTH_AraC"/>
</dbReference>
<keyword evidence="10" id="KW-0234">DNA repair</keyword>
<feature type="domain" description="HTH araC/xylS-type" evidence="12">
    <location>
        <begin position="93"/>
        <end position="191"/>
    </location>
</feature>